<evidence type="ECO:0000259" key="3">
    <source>
        <dbReference type="PROSITE" id="PS51253"/>
    </source>
</evidence>
<name>A0AAV8WNN7_9CUCU</name>
<feature type="compositionally biased region" description="Polar residues" evidence="2">
    <location>
        <begin position="303"/>
        <end position="324"/>
    </location>
</feature>
<dbReference type="PANTHER" id="PTHR19303:SF74">
    <property type="entry name" value="POGO TRANSPOSABLE ELEMENT WITH KRAB DOMAIN"/>
    <property type="match status" value="1"/>
</dbReference>
<protein>
    <recommendedName>
        <fullName evidence="3">HTH CENPB-type domain-containing protein</fullName>
    </recommendedName>
</protein>
<evidence type="ECO:0000256" key="1">
    <source>
        <dbReference type="ARBA" id="ARBA00023125"/>
    </source>
</evidence>
<feature type="domain" description="HTH CENPB-type" evidence="3">
    <location>
        <begin position="14"/>
        <end position="89"/>
    </location>
</feature>
<feature type="region of interest" description="Disordered" evidence="2">
    <location>
        <begin position="1"/>
        <end position="20"/>
    </location>
</feature>
<evidence type="ECO:0000313" key="5">
    <source>
        <dbReference type="Proteomes" id="UP001162156"/>
    </source>
</evidence>
<dbReference type="GO" id="GO:0005634">
    <property type="term" value="C:nucleus"/>
    <property type="evidence" value="ECO:0007669"/>
    <property type="project" value="TreeGrafter"/>
</dbReference>
<gene>
    <name evidence="4" type="ORF">NQ314_019682</name>
</gene>
<accession>A0AAV8WNN7</accession>
<comment type="caution">
    <text evidence="4">The sequence shown here is derived from an EMBL/GenBank/DDBJ whole genome shotgun (WGS) entry which is preliminary data.</text>
</comment>
<reference evidence="4" key="1">
    <citation type="journal article" date="2023" name="Insect Mol. Biol.">
        <title>Genome sequencing provides insights into the evolution of gene families encoding plant cell wall-degrading enzymes in longhorned beetles.</title>
        <authorList>
            <person name="Shin N.R."/>
            <person name="Okamura Y."/>
            <person name="Kirsch R."/>
            <person name="Pauchet Y."/>
        </authorList>
    </citation>
    <scope>NUCLEOTIDE SEQUENCE</scope>
    <source>
        <strain evidence="4">RBIC_L_NR</strain>
    </source>
</reference>
<dbReference type="InterPro" id="IPR006600">
    <property type="entry name" value="HTH_CenpB_DNA-bd_dom"/>
</dbReference>
<evidence type="ECO:0000256" key="2">
    <source>
        <dbReference type="SAM" id="MobiDB-lite"/>
    </source>
</evidence>
<evidence type="ECO:0000313" key="4">
    <source>
        <dbReference type="EMBL" id="KAJ8927801.1"/>
    </source>
</evidence>
<dbReference type="PANTHER" id="PTHR19303">
    <property type="entry name" value="TRANSPOSON"/>
    <property type="match status" value="1"/>
</dbReference>
<dbReference type="EMBL" id="JANEYF010005528">
    <property type="protein sequence ID" value="KAJ8927801.1"/>
    <property type="molecule type" value="Genomic_DNA"/>
</dbReference>
<sequence length="378" mass="43095">MEGKNPRSSTAASQLGGNKTALSSETEERLVKYVNIMNAWGFGLTKVEVLDVIKNFVTARGIQTPFKHNRPGNNWWYGFKKRHKLYLKKTERLEGSRARQAGDPFIINNFYDKVEEVIREKKMHDKPQCIWNADETSFNSDPGSTRVVCSVGTPAKDKQVEVEGTLQQERMVTEIAFHEWFKNVFLNKVTELPALLIYDGHLSHISIELVELAIQHDVTLFKLPPHTSHILQPLDVCVFWGVKSKWDQYLADWARHHIGQRLSKKSFADILGKTWKSMDPSRSSEQNVDKTASIDHPLLSEESMPSTSREPNNISLNDNNSEMESSPGTCFQNLLLQKVTQTAVIKSVKRRIDVAEIITKESYLATLKKKEEEKLAKS</sequence>
<dbReference type="InterPro" id="IPR004875">
    <property type="entry name" value="DDE_SF_endonuclease_dom"/>
</dbReference>
<keyword evidence="1" id="KW-0238">DNA-binding</keyword>
<dbReference type="Pfam" id="PF03184">
    <property type="entry name" value="DDE_1"/>
    <property type="match status" value="1"/>
</dbReference>
<keyword evidence="5" id="KW-1185">Reference proteome</keyword>
<feature type="region of interest" description="Disordered" evidence="2">
    <location>
        <begin position="277"/>
        <end position="324"/>
    </location>
</feature>
<feature type="compositionally biased region" description="Polar residues" evidence="2">
    <location>
        <begin position="280"/>
        <end position="290"/>
    </location>
</feature>
<proteinExistence type="predicted"/>
<dbReference type="GO" id="GO:0003677">
    <property type="term" value="F:DNA binding"/>
    <property type="evidence" value="ECO:0007669"/>
    <property type="project" value="UniProtKB-KW"/>
</dbReference>
<dbReference type="InterPro" id="IPR050863">
    <property type="entry name" value="CenT-Element_Derived"/>
</dbReference>
<dbReference type="PROSITE" id="PS51253">
    <property type="entry name" value="HTH_CENPB"/>
    <property type="match status" value="1"/>
</dbReference>
<dbReference type="AlphaFoldDB" id="A0AAV8WNN7"/>
<organism evidence="4 5">
    <name type="scientific">Rhamnusium bicolor</name>
    <dbReference type="NCBI Taxonomy" id="1586634"/>
    <lineage>
        <taxon>Eukaryota</taxon>
        <taxon>Metazoa</taxon>
        <taxon>Ecdysozoa</taxon>
        <taxon>Arthropoda</taxon>
        <taxon>Hexapoda</taxon>
        <taxon>Insecta</taxon>
        <taxon>Pterygota</taxon>
        <taxon>Neoptera</taxon>
        <taxon>Endopterygota</taxon>
        <taxon>Coleoptera</taxon>
        <taxon>Polyphaga</taxon>
        <taxon>Cucujiformia</taxon>
        <taxon>Chrysomeloidea</taxon>
        <taxon>Cerambycidae</taxon>
        <taxon>Lepturinae</taxon>
        <taxon>Rhagiini</taxon>
        <taxon>Rhamnusium</taxon>
    </lineage>
</organism>
<dbReference type="Proteomes" id="UP001162156">
    <property type="component" value="Unassembled WGS sequence"/>
</dbReference>